<sequence>MSTARDILQKLLRSPKPRKKSDLLNQREYNLLAATSFEQFLAENFNEDQLGKLCAAEMEQLHFHYTELEKKSERTRKKIREKASKGTKGPARVVVRNVPAATVSASSIVRAVPQEVVPEVENVENAAEGDGRGEVQVEELNVSLGRIDLSRAMAPPELLLEEPEVVPLVELAEIDLGPPGDAGAFFGATDPMPMDDPQVREQVLSEFPSLRRPQIDRRYEDIDEELNARLMPPPNVPGVSGISSSTPISTDPKLRRRALGAIDLSSIRHQTAAAVDALLRSDESSPQVTAGETAAPSIETVEPEIPSIPQTSEEQTSSNVDSALPTSTEISSEPPPEPMQVEPAPELLPEPIPDIQPPPTPQARPQPAPSEVPSSTSSSSTERPIPTTRGPISRIRRVPEYNPDNLVIRFQTRTTFPLGHDDDDSDASMFDTDQQLIERLLQLRAARDAADNVAQRQVPQVVTDDQQPSLRDISTGAAYADISSIREQPSAAGAQLQTSSGALYPIPERPQVEEREELALRKSLELVPTRTTPAMGDSMELRMSGKRVDSLLEPVLDVPNLEAPQIVITAETVQEQPAVAVIRPPIVEMPLEEIPPFLPVPEVHPTTADGQRPKERPREDPEQAAASKRDDQLRKPTPIVRPASDRASSTLEDPQNPHSEHRWAPPKPVLQNLSRLSNSPIGTTSEPQPSTPNFKSLISEFLGTGKPQTSNPSTSAIKFQFKTASSTGLPPLPDESVFPKDGYEENGQLFAEETDVEEIPDTSSPKPTTSFMDLVPKSPFQSQRNPMPCPSAPKVPRLAVPVDRMPSDEISQQVERALKECGFEEGTQKEEQQPPTRKSFTQDIVTGLLNSQSDFFETQTGKGREEVPPVKTFSSVGTMTDFEEFSDDRGSPLLVENFARQKRSLQAIVANLNRSNEAIKFVELLKLYLDINHAAKTTHHGTLSVEHLEVLECAPRTKLSCCKLFARLLELKRYGLIETGVDERGRIRSVTVKG</sequence>
<reference evidence="2 3" key="1">
    <citation type="submission" date="2024-05" db="EMBL/GenBank/DDBJ databases">
        <title>Culex pipiens pipiens assembly and annotation.</title>
        <authorList>
            <person name="Alout H."/>
            <person name="Durand T."/>
        </authorList>
    </citation>
    <scope>NUCLEOTIDE SEQUENCE [LARGE SCALE GENOMIC DNA]</scope>
    <source>
        <strain evidence="2">HA-2024</strain>
        <tissue evidence="2">Whole body</tissue>
    </source>
</reference>
<dbReference type="EMBL" id="JBEHCU010006736">
    <property type="protein sequence ID" value="KAL1396360.1"/>
    <property type="molecule type" value="Genomic_DNA"/>
</dbReference>
<gene>
    <name evidence="2" type="ORF">pipiens_002709</name>
</gene>
<feature type="region of interest" description="Disordered" evidence="1">
    <location>
        <begin position="751"/>
        <end position="774"/>
    </location>
</feature>
<feature type="region of interest" description="Disordered" evidence="1">
    <location>
        <begin position="596"/>
        <end position="714"/>
    </location>
</feature>
<feature type="region of interest" description="Disordered" evidence="1">
    <location>
        <begin position="281"/>
        <end position="398"/>
    </location>
</feature>
<feature type="compositionally biased region" description="Low complexity" evidence="1">
    <location>
        <begin position="371"/>
        <end position="389"/>
    </location>
</feature>
<evidence type="ECO:0000313" key="3">
    <source>
        <dbReference type="Proteomes" id="UP001562425"/>
    </source>
</evidence>
<evidence type="ECO:0000313" key="2">
    <source>
        <dbReference type="EMBL" id="KAL1396360.1"/>
    </source>
</evidence>
<feature type="compositionally biased region" description="Pro residues" evidence="1">
    <location>
        <begin position="346"/>
        <end position="370"/>
    </location>
</feature>
<protein>
    <submittedName>
        <fullName evidence="2">Uncharacterized protein</fullName>
    </submittedName>
</protein>
<feature type="compositionally biased region" description="Polar residues" evidence="1">
    <location>
        <begin position="646"/>
        <end position="657"/>
    </location>
</feature>
<comment type="caution">
    <text evidence="2">The sequence shown here is derived from an EMBL/GenBank/DDBJ whole genome shotgun (WGS) entry which is preliminary data.</text>
</comment>
<keyword evidence="3" id="KW-1185">Reference proteome</keyword>
<name>A0ABD1D9Q1_CULPP</name>
<feature type="region of interest" description="Disordered" evidence="1">
    <location>
        <begin position="228"/>
        <end position="251"/>
    </location>
</feature>
<dbReference type="AlphaFoldDB" id="A0ABD1D9Q1"/>
<proteinExistence type="predicted"/>
<feature type="compositionally biased region" description="Basic and acidic residues" evidence="1">
    <location>
        <begin position="611"/>
        <end position="634"/>
    </location>
</feature>
<dbReference type="Proteomes" id="UP001562425">
    <property type="component" value="Unassembled WGS sequence"/>
</dbReference>
<accession>A0ABD1D9Q1</accession>
<evidence type="ECO:0000256" key="1">
    <source>
        <dbReference type="SAM" id="MobiDB-lite"/>
    </source>
</evidence>
<feature type="compositionally biased region" description="Polar residues" evidence="1">
    <location>
        <begin position="671"/>
        <end position="696"/>
    </location>
</feature>
<feature type="compositionally biased region" description="Polar residues" evidence="1">
    <location>
        <begin position="761"/>
        <end position="771"/>
    </location>
</feature>
<feature type="compositionally biased region" description="Polar residues" evidence="1">
    <location>
        <begin position="308"/>
        <end position="321"/>
    </location>
</feature>
<organism evidence="2 3">
    <name type="scientific">Culex pipiens pipiens</name>
    <name type="common">Northern house mosquito</name>
    <dbReference type="NCBI Taxonomy" id="38569"/>
    <lineage>
        <taxon>Eukaryota</taxon>
        <taxon>Metazoa</taxon>
        <taxon>Ecdysozoa</taxon>
        <taxon>Arthropoda</taxon>
        <taxon>Hexapoda</taxon>
        <taxon>Insecta</taxon>
        <taxon>Pterygota</taxon>
        <taxon>Neoptera</taxon>
        <taxon>Endopterygota</taxon>
        <taxon>Diptera</taxon>
        <taxon>Nematocera</taxon>
        <taxon>Culicoidea</taxon>
        <taxon>Culicidae</taxon>
        <taxon>Culicinae</taxon>
        <taxon>Culicini</taxon>
        <taxon>Culex</taxon>
        <taxon>Culex</taxon>
    </lineage>
</organism>
<feature type="region of interest" description="Disordered" evidence="1">
    <location>
        <begin position="1"/>
        <end position="20"/>
    </location>
</feature>